<dbReference type="EMBL" id="OZ035842">
    <property type="protein sequence ID" value="CAL1595056.1"/>
    <property type="molecule type" value="Genomic_DNA"/>
</dbReference>
<dbReference type="Proteomes" id="UP001497482">
    <property type="component" value="Chromosome 20"/>
</dbReference>
<feature type="region of interest" description="Disordered" evidence="1">
    <location>
        <begin position="108"/>
        <end position="256"/>
    </location>
</feature>
<evidence type="ECO:0000313" key="3">
    <source>
        <dbReference type="EMBL" id="CAL1595056.1"/>
    </source>
</evidence>
<evidence type="ECO:0000259" key="2">
    <source>
        <dbReference type="Pfam" id="PF25234"/>
    </source>
</evidence>
<gene>
    <name evidence="3" type="ORF">KC01_LOCUS23934</name>
</gene>
<keyword evidence="4" id="KW-1185">Reference proteome</keyword>
<proteinExistence type="predicted"/>
<accession>A0AAV2L103</accession>
<evidence type="ECO:0000313" key="4">
    <source>
        <dbReference type="Proteomes" id="UP001497482"/>
    </source>
</evidence>
<evidence type="ECO:0000256" key="1">
    <source>
        <dbReference type="SAM" id="MobiDB-lite"/>
    </source>
</evidence>
<protein>
    <recommendedName>
        <fullName evidence="2">Periphilin-1 C-terminal domain-containing protein</fullName>
    </recommendedName>
</protein>
<sequence>MAFYSFDVDSPGAQLFIMYQRGRNSIREEYDDQFMRGRGNGREVTFHRVVNVVERSRPMQIMGGDFERRGLDGPMYNEPMPYQDPRDCQGNNNFPQNNMHFHENETQRFGNFHRNPPPPRNEGHNVHNRDDLRYHLDSRNNGRGGNFFRNRGRDAGPGLREDMDYRRKEPFVRDRSPVRRGNRSSSSASRPSEKNSTQQTPKLTPPASPPHADPEEDPLQKPTTSKGSPPPSVPEPEQEAEAASMEPEPTPEQDLKARRLEAIKAKALEIEKDYRQDCETFRTVVKMLVEKEHSLDYLLQAPLEKNLEEIKGRCLDSLKQFIKELDEAIEPPSETDQPTET</sequence>
<dbReference type="CDD" id="cd22896">
    <property type="entry name" value="periphilin-like"/>
    <property type="match status" value="1"/>
</dbReference>
<dbReference type="GO" id="GO:0097355">
    <property type="term" value="P:protein localization to heterochromatin"/>
    <property type="evidence" value="ECO:0007669"/>
    <property type="project" value="TreeGrafter"/>
</dbReference>
<dbReference type="GO" id="GO:0045892">
    <property type="term" value="P:negative regulation of DNA-templated transcription"/>
    <property type="evidence" value="ECO:0007669"/>
    <property type="project" value="InterPro"/>
</dbReference>
<dbReference type="InterPro" id="IPR057603">
    <property type="entry name" value="Periphilin-1_C"/>
</dbReference>
<dbReference type="Pfam" id="PF25234">
    <property type="entry name" value="Periphilin_C"/>
    <property type="match status" value="1"/>
</dbReference>
<organism evidence="3 4">
    <name type="scientific">Knipowitschia caucasica</name>
    <name type="common">Caucasian dwarf goby</name>
    <name type="synonym">Pomatoschistus caucasicus</name>
    <dbReference type="NCBI Taxonomy" id="637954"/>
    <lineage>
        <taxon>Eukaryota</taxon>
        <taxon>Metazoa</taxon>
        <taxon>Chordata</taxon>
        <taxon>Craniata</taxon>
        <taxon>Vertebrata</taxon>
        <taxon>Euteleostomi</taxon>
        <taxon>Actinopterygii</taxon>
        <taxon>Neopterygii</taxon>
        <taxon>Teleostei</taxon>
        <taxon>Neoteleostei</taxon>
        <taxon>Acanthomorphata</taxon>
        <taxon>Gobiaria</taxon>
        <taxon>Gobiiformes</taxon>
        <taxon>Gobioidei</taxon>
        <taxon>Gobiidae</taxon>
        <taxon>Gobiinae</taxon>
        <taxon>Knipowitschia</taxon>
    </lineage>
</organism>
<dbReference type="AlphaFoldDB" id="A0AAV2L103"/>
<reference evidence="3 4" key="1">
    <citation type="submission" date="2024-04" db="EMBL/GenBank/DDBJ databases">
        <authorList>
            <person name="Waldvogel A.-M."/>
            <person name="Schoenle A."/>
        </authorList>
    </citation>
    <scope>NUCLEOTIDE SEQUENCE [LARGE SCALE GENOMIC DNA]</scope>
</reference>
<dbReference type="GO" id="GO:0005654">
    <property type="term" value="C:nucleoplasm"/>
    <property type="evidence" value="ECO:0007669"/>
    <property type="project" value="TreeGrafter"/>
</dbReference>
<feature type="domain" description="Periphilin-1 C-terminal" evidence="2">
    <location>
        <begin position="250"/>
        <end position="327"/>
    </location>
</feature>
<dbReference type="InterPro" id="IPR028851">
    <property type="entry name" value="Pphln1"/>
</dbReference>
<feature type="compositionally biased region" description="Basic and acidic residues" evidence="1">
    <location>
        <begin position="121"/>
        <end position="140"/>
    </location>
</feature>
<feature type="compositionally biased region" description="Basic and acidic residues" evidence="1">
    <location>
        <begin position="151"/>
        <end position="177"/>
    </location>
</feature>
<dbReference type="PANTHER" id="PTHR15836">
    <property type="entry name" value="PERIPHILIN 1"/>
    <property type="match status" value="1"/>
</dbReference>
<dbReference type="GO" id="GO:0045814">
    <property type="term" value="P:negative regulation of gene expression, epigenetic"/>
    <property type="evidence" value="ECO:0007669"/>
    <property type="project" value="TreeGrafter"/>
</dbReference>
<name>A0AAV2L103_KNICA</name>
<dbReference type="PANTHER" id="PTHR15836:SF4">
    <property type="entry name" value="PERIPHILIN-1"/>
    <property type="match status" value="1"/>
</dbReference>